<protein>
    <recommendedName>
        <fullName evidence="4">DUF1795 domain-containing protein</fullName>
    </recommendedName>
</protein>
<accession>A0A7S7NXX0</accession>
<feature type="signal peptide" evidence="1">
    <location>
        <begin position="1"/>
        <end position="23"/>
    </location>
</feature>
<evidence type="ECO:0000313" key="2">
    <source>
        <dbReference type="EMBL" id="QOY91819.1"/>
    </source>
</evidence>
<dbReference type="KEGG" id="pfer:IRI77_18320"/>
<organism evidence="2 3">
    <name type="scientific">Paludibaculum fermentans</name>
    <dbReference type="NCBI Taxonomy" id="1473598"/>
    <lineage>
        <taxon>Bacteria</taxon>
        <taxon>Pseudomonadati</taxon>
        <taxon>Acidobacteriota</taxon>
        <taxon>Terriglobia</taxon>
        <taxon>Bryobacterales</taxon>
        <taxon>Bryobacteraceae</taxon>
        <taxon>Paludibaculum</taxon>
    </lineage>
</organism>
<evidence type="ECO:0000256" key="1">
    <source>
        <dbReference type="SAM" id="SignalP"/>
    </source>
</evidence>
<name>A0A7S7NXX0_PALFE</name>
<keyword evidence="1" id="KW-0732">Signal</keyword>
<feature type="chain" id="PRO_5032543005" description="DUF1795 domain-containing protein" evidence="1">
    <location>
        <begin position="24"/>
        <end position="240"/>
    </location>
</feature>
<gene>
    <name evidence="2" type="ORF">IRI77_18320</name>
</gene>
<reference evidence="2 3" key="1">
    <citation type="submission" date="2020-10" db="EMBL/GenBank/DDBJ databases">
        <title>Complete genome sequence of Paludibaculum fermentans P105T, a facultatively anaerobic acidobacterium capable of dissimilatory Fe(III) reduction.</title>
        <authorList>
            <person name="Dedysh S.N."/>
            <person name="Beletsky A.V."/>
            <person name="Kulichevskaya I.S."/>
            <person name="Mardanov A.V."/>
            <person name="Ravin N.V."/>
        </authorList>
    </citation>
    <scope>NUCLEOTIDE SEQUENCE [LARGE SCALE GENOMIC DNA]</scope>
    <source>
        <strain evidence="2 3">P105</strain>
    </source>
</reference>
<sequence>MRFCRLLAAIVLSCLAAFGQGPAAPAAAKPVEAPHAKAGGVDLAVPGPGGFPEVGDRLRTTVFEVLTPASNRLLTAYVPAETLAEFSSGKFGDGMRHYAMLEVPRQGEYVDCTPEAFTQVQESMEAAMGKFDSKTLGDATEELNIRLKSLGSKPLEVGRPEPLGGLFKKTGSSGSSGFAMLLAFKQGERTLTMVTCIGVLRVKQRVLFAYLYQRYESPQTVQGLGKELEQWTDALLAGNR</sequence>
<keyword evidence="3" id="KW-1185">Reference proteome</keyword>
<dbReference type="RefSeq" id="WP_194453473.1">
    <property type="nucleotide sequence ID" value="NZ_CP063849.1"/>
</dbReference>
<dbReference type="AlphaFoldDB" id="A0A7S7NXX0"/>
<evidence type="ECO:0000313" key="3">
    <source>
        <dbReference type="Proteomes" id="UP000593892"/>
    </source>
</evidence>
<evidence type="ECO:0008006" key="4">
    <source>
        <dbReference type="Google" id="ProtNLM"/>
    </source>
</evidence>
<dbReference type="Proteomes" id="UP000593892">
    <property type="component" value="Chromosome"/>
</dbReference>
<dbReference type="EMBL" id="CP063849">
    <property type="protein sequence ID" value="QOY91819.1"/>
    <property type="molecule type" value="Genomic_DNA"/>
</dbReference>
<proteinExistence type="predicted"/>